<gene>
    <name evidence="2" type="ORF">SAMN05421540_10664</name>
</gene>
<dbReference type="Proteomes" id="UP000198820">
    <property type="component" value="Unassembled WGS sequence"/>
</dbReference>
<keyword evidence="2" id="KW-0449">Lipoprotein</keyword>
<evidence type="ECO:0000313" key="3">
    <source>
        <dbReference type="Proteomes" id="UP000198820"/>
    </source>
</evidence>
<name>A0A1H4BJH1_9FLAO</name>
<dbReference type="Pfam" id="PF14109">
    <property type="entry name" value="GldH_lipo"/>
    <property type="match status" value="1"/>
</dbReference>
<reference evidence="2 3" key="1">
    <citation type="submission" date="2016-10" db="EMBL/GenBank/DDBJ databases">
        <authorList>
            <person name="de Groot N.N."/>
        </authorList>
    </citation>
    <scope>NUCLEOTIDE SEQUENCE [LARGE SCALE GENOMIC DNA]</scope>
    <source>
        <strain evidence="2 3">DSM 23581</strain>
    </source>
</reference>
<feature type="signal peptide" evidence="1">
    <location>
        <begin position="1"/>
        <end position="20"/>
    </location>
</feature>
<dbReference type="EMBL" id="FNQF01000006">
    <property type="protein sequence ID" value="SEA48178.1"/>
    <property type="molecule type" value="Genomic_DNA"/>
</dbReference>
<dbReference type="InterPro" id="IPR020018">
    <property type="entry name" value="Motility-assoc_lipoprot_GldH"/>
</dbReference>
<feature type="chain" id="PRO_5011456569" evidence="1">
    <location>
        <begin position="21"/>
        <end position="169"/>
    </location>
</feature>
<proteinExistence type="predicted"/>
<protein>
    <submittedName>
        <fullName evidence="2">Gliding motility-associated lipoprotein GldH</fullName>
    </submittedName>
</protein>
<dbReference type="AlphaFoldDB" id="A0A1H4BJH1"/>
<organism evidence="2 3">
    <name type="scientific">Psychroflexus halocasei</name>
    <dbReference type="NCBI Taxonomy" id="908615"/>
    <lineage>
        <taxon>Bacteria</taxon>
        <taxon>Pseudomonadati</taxon>
        <taxon>Bacteroidota</taxon>
        <taxon>Flavobacteriia</taxon>
        <taxon>Flavobacteriales</taxon>
        <taxon>Flavobacteriaceae</taxon>
        <taxon>Psychroflexus</taxon>
    </lineage>
</organism>
<sequence>MKSNRFLFASILMMIFIFNACQSNDTFYSKVKSYDDGWPTEQTAEFEVEVSDTVNHYDLFFNIRNNQDYKFSNLFVIADINFPNGKVIVDTLEYEMAYPNGEFMGEGFSSIKSSKLWYKQNVKFTEIGEYKINIKQAMRAFGEVKGLENLKGITDVGLSIEKHKQENDR</sequence>
<dbReference type="STRING" id="908615.SAMN05421540_10664"/>
<evidence type="ECO:0000256" key="1">
    <source>
        <dbReference type="SAM" id="SignalP"/>
    </source>
</evidence>
<dbReference type="NCBIfam" id="TIGR03511">
    <property type="entry name" value="GldH_lipo"/>
    <property type="match status" value="1"/>
</dbReference>
<keyword evidence="3" id="KW-1185">Reference proteome</keyword>
<accession>A0A1H4BJH1</accession>
<keyword evidence="1" id="KW-0732">Signal</keyword>
<dbReference type="RefSeq" id="WP_093244260.1">
    <property type="nucleotide sequence ID" value="NZ_FNQF01000006.1"/>
</dbReference>
<evidence type="ECO:0000313" key="2">
    <source>
        <dbReference type="EMBL" id="SEA48178.1"/>
    </source>
</evidence>